<dbReference type="InterPro" id="IPR023214">
    <property type="entry name" value="HAD_sf"/>
</dbReference>
<dbReference type="Pfam" id="PF00702">
    <property type="entry name" value="Hydrolase"/>
    <property type="match status" value="1"/>
</dbReference>
<sequence>MNQLKTEVKVIFLDAGGVLFETFFKGDDRIRHLLTERGYPRKKIDDGIMKAKQTKLNFITNWNEEEQYFRRYYGAIAKELGEVDLTNELLYFAHFARHCELFPEVKDVLEKLRNKYRLGVISNAMPSMDWIFDWLGIRKYFDSIILSAFVNEAKPEKAIYEIALRDIQAKPEKCIFIDDITLNIEGAERVGIRGIHLNREKMNLLELLQEYELL</sequence>
<dbReference type="PANTHER" id="PTHR43611:SF3">
    <property type="entry name" value="FLAVIN MONONUCLEOTIDE HYDROLASE 1, CHLOROPLATIC"/>
    <property type="match status" value="1"/>
</dbReference>
<evidence type="ECO:0000313" key="2">
    <source>
        <dbReference type="Proteomes" id="UP000679950"/>
    </source>
</evidence>
<dbReference type="InterPro" id="IPR036412">
    <property type="entry name" value="HAD-like_sf"/>
</dbReference>
<dbReference type="SUPFAM" id="SSF56784">
    <property type="entry name" value="HAD-like"/>
    <property type="match status" value="1"/>
</dbReference>
<protein>
    <submittedName>
        <fullName evidence="1">Uncharacterized protein</fullName>
    </submittedName>
</protein>
<dbReference type="EMBL" id="BORB01000021">
    <property type="protein sequence ID" value="GIN58277.1"/>
    <property type="molecule type" value="Genomic_DNA"/>
</dbReference>
<keyword evidence="2" id="KW-1185">Reference proteome</keyword>
<proteinExistence type="predicted"/>
<dbReference type="NCBIfam" id="TIGR01509">
    <property type="entry name" value="HAD-SF-IA-v3"/>
    <property type="match status" value="1"/>
</dbReference>
<name>A0ABQ4KLP3_9BACI</name>
<reference evidence="1 2" key="1">
    <citation type="submission" date="2021-03" db="EMBL/GenBank/DDBJ databases">
        <title>Antimicrobial resistance genes in bacteria isolated from Japanese honey, and their potential for conferring macrolide and lincosamide resistance in the American foulbrood pathogen Paenibacillus larvae.</title>
        <authorList>
            <person name="Okamoto M."/>
            <person name="Kumagai M."/>
            <person name="Kanamori H."/>
            <person name="Takamatsu D."/>
        </authorList>
    </citation>
    <scope>NUCLEOTIDE SEQUENCE [LARGE SCALE GENOMIC DNA]</scope>
    <source>
        <strain evidence="1 2">J8TS2</strain>
    </source>
</reference>
<dbReference type="RefSeq" id="WP_212966531.1">
    <property type="nucleotide sequence ID" value="NZ_BORB01000021.1"/>
</dbReference>
<dbReference type="SFLD" id="SFLDS00003">
    <property type="entry name" value="Haloacid_Dehalogenase"/>
    <property type="match status" value="1"/>
</dbReference>
<accession>A0ABQ4KLP3</accession>
<gene>
    <name evidence="1" type="ORF">J8TS2_25960</name>
</gene>
<dbReference type="InterPro" id="IPR006439">
    <property type="entry name" value="HAD-SF_hydro_IA"/>
</dbReference>
<organism evidence="1 2">
    <name type="scientific">Lederbergia ruris</name>
    <dbReference type="NCBI Taxonomy" id="217495"/>
    <lineage>
        <taxon>Bacteria</taxon>
        <taxon>Bacillati</taxon>
        <taxon>Bacillota</taxon>
        <taxon>Bacilli</taxon>
        <taxon>Bacillales</taxon>
        <taxon>Bacillaceae</taxon>
        <taxon>Lederbergia</taxon>
    </lineage>
</organism>
<evidence type="ECO:0000313" key="1">
    <source>
        <dbReference type="EMBL" id="GIN58277.1"/>
    </source>
</evidence>
<dbReference type="SFLD" id="SFLDG01129">
    <property type="entry name" value="C1.5:_HAD__Beta-PGM__Phosphata"/>
    <property type="match status" value="1"/>
</dbReference>
<comment type="caution">
    <text evidence="1">The sequence shown here is derived from an EMBL/GenBank/DDBJ whole genome shotgun (WGS) entry which is preliminary data.</text>
</comment>
<dbReference type="NCBIfam" id="TIGR01549">
    <property type="entry name" value="HAD-SF-IA-v1"/>
    <property type="match status" value="1"/>
</dbReference>
<dbReference type="PANTHER" id="PTHR43611">
    <property type="entry name" value="ALPHA-D-GLUCOSE 1-PHOSPHATE PHOSPHATASE"/>
    <property type="match status" value="1"/>
</dbReference>
<dbReference type="Gene3D" id="3.40.50.1000">
    <property type="entry name" value="HAD superfamily/HAD-like"/>
    <property type="match status" value="1"/>
</dbReference>
<dbReference type="Proteomes" id="UP000679950">
    <property type="component" value="Unassembled WGS sequence"/>
</dbReference>